<dbReference type="EMBL" id="PNIK01000091">
    <property type="protein sequence ID" value="PMP65745.1"/>
    <property type="molecule type" value="Genomic_DNA"/>
</dbReference>
<evidence type="ECO:0000259" key="5">
    <source>
        <dbReference type="Pfam" id="PF25917"/>
    </source>
</evidence>
<reference evidence="8 9" key="1">
    <citation type="submission" date="2018-01" db="EMBL/GenBank/DDBJ databases">
        <title>Metagenomic assembled genomes from two thermal pools in the Uzon Caldera, Kamchatka, Russia.</title>
        <authorList>
            <person name="Wilkins L."/>
            <person name="Ettinger C."/>
        </authorList>
    </citation>
    <scope>NUCLEOTIDE SEQUENCE [LARGE SCALE GENOMIC DNA]</scope>
    <source>
        <strain evidence="8">ZAV-08</strain>
    </source>
</reference>
<dbReference type="Proteomes" id="UP000235460">
    <property type="component" value="Unassembled WGS sequence"/>
</dbReference>
<accession>A0A2N7PM78</accession>
<dbReference type="Gene3D" id="2.40.30.170">
    <property type="match status" value="1"/>
</dbReference>
<keyword evidence="3 4" id="KW-0175">Coiled coil</keyword>
<comment type="similarity">
    <text evidence="2">Belongs to the membrane fusion protein (MFP) (TC 8.A.1) family.</text>
</comment>
<dbReference type="Gene3D" id="1.10.287.470">
    <property type="entry name" value="Helix hairpin bin"/>
    <property type="match status" value="1"/>
</dbReference>
<dbReference type="NCBIfam" id="TIGR01730">
    <property type="entry name" value="RND_mfp"/>
    <property type="match status" value="1"/>
</dbReference>
<feature type="domain" description="Multidrug resistance protein MdtA-like C-terminal permuted SH3" evidence="7">
    <location>
        <begin position="337"/>
        <end position="391"/>
    </location>
</feature>
<feature type="domain" description="CusB-like beta-barrel" evidence="6">
    <location>
        <begin position="256"/>
        <end position="331"/>
    </location>
</feature>
<dbReference type="GO" id="GO:0016020">
    <property type="term" value="C:membrane"/>
    <property type="evidence" value="ECO:0007669"/>
    <property type="project" value="InterPro"/>
</dbReference>
<evidence type="ECO:0000259" key="6">
    <source>
        <dbReference type="Pfam" id="PF25954"/>
    </source>
</evidence>
<protein>
    <submittedName>
        <fullName evidence="8">Efflux RND transporter periplasmic adaptor subunit</fullName>
    </submittedName>
</protein>
<sequence length="394" mass="44555">MKKIFFLFFVSLFLFIGCKRKENKNPLPRESAKVERGTIYLEVSATGAVKPQVGAQVKVGARISGKVEKLFVTQGDRVKAGQLIAIIEHQDLQDEVDRTYANYKDALANLEKIKRVYPSKIEAQRKKIEAIKTELEQIGRELKRYEALYKDGLISLTDLERMERDYKVKKAELESEKSTLDALISEYEKELERTNAQVFAAKNAWEEAKVKLSYAFVYAPISGVVSEVTTQQGETVVAGLNAPTFITVVDLSRLQVECYVDETDIGKIKAGQEATFTVDAYPDKVFRARVRTIYPGAIIKNNVVFYDVVLDILDPYENFLRPEMTAQVTIIAGKKENVLIVPSQAVKIDTQGNYYVMVKKGDKWEKRIVKVGWESKGKTEIISGLKEGEEVGLW</sequence>
<dbReference type="PROSITE" id="PS51257">
    <property type="entry name" value="PROKAR_LIPOPROTEIN"/>
    <property type="match status" value="1"/>
</dbReference>
<proteinExistence type="inferred from homology"/>
<dbReference type="SUPFAM" id="SSF111369">
    <property type="entry name" value="HlyD-like secretion proteins"/>
    <property type="match status" value="2"/>
</dbReference>
<dbReference type="PANTHER" id="PTHR32347">
    <property type="entry name" value="EFFLUX SYSTEM COMPONENT YKNX-RELATED"/>
    <property type="match status" value="1"/>
</dbReference>
<dbReference type="AlphaFoldDB" id="A0A2N7PM78"/>
<dbReference type="GO" id="GO:0022857">
    <property type="term" value="F:transmembrane transporter activity"/>
    <property type="evidence" value="ECO:0007669"/>
    <property type="project" value="InterPro"/>
</dbReference>
<dbReference type="InterPro" id="IPR050465">
    <property type="entry name" value="UPF0194_transport"/>
</dbReference>
<evidence type="ECO:0000313" key="8">
    <source>
        <dbReference type="EMBL" id="PMP65745.1"/>
    </source>
</evidence>
<dbReference type="Gene3D" id="2.40.420.20">
    <property type="match status" value="1"/>
</dbReference>
<evidence type="ECO:0000313" key="9">
    <source>
        <dbReference type="Proteomes" id="UP000235460"/>
    </source>
</evidence>
<feature type="coiled-coil region" evidence="4">
    <location>
        <begin position="89"/>
        <end position="204"/>
    </location>
</feature>
<organism evidence="8 9">
    <name type="scientific">Thermodesulfobacterium geofontis</name>
    <dbReference type="NCBI Taxonomy" id="1295609"/>
    <lineage>
        <taxon>Bacteria</taxon>
        <taxon>Pseudomonadati</taxon>
        <taxon>Thermodesulfobacteriota</taxon>
        <taxon>Thermodesulfobacteria</taxon>
        <taxon>Thermodesulfobacteriales</taxon>
        <taxon>Thermodesulfobacteriaceae</taxon>
        <taxon>Thermodesulfobacterium</taxon>
    </lineage>
</organism>
<gene>
    <name evidence="8" type="ORF">C0190_06395</name>
</gene>
<evidence type="ECO:0000259" key="7">
    <source>
        <dbReference type="Pfam" id="PF25967"/>
    </source>
</evidence>
<dbReference type="Pfam" id="PF25954">
    <property type="entry name" value="Beta-barrel_RND_2"/>
    <property type="match status" value="1"/>
</dbReference>
<evidence type="ECO:0000256" key="3">
    <source>
        <dbReference type="ARBA" id="ARBA00023054"/>
    </source>
</evidence>
<feature type="domain" description="Multidrug resistance protein MdtA-like barrel-sandwich hybrid" evidence="5">
    <location>
        <begin position="56"/>
        <end position="244"/>
    </location>
</feature>
<comment type="subcellular location">
    <subcellularLocation>
        <location evidence="1">Cell envelope</location>
    </subcellularLocation>
</comment>
<dbReference type="Pfam" id="PF25917">
    <property type="entry name" value="BSH_RND"/>
    <property type="match status" value="1"/>
</dbReference>
<dbReference type="InterPro" id="IPR058627">
    <property type="entry name" value="MdtA-like_C"/>
</dbReference>
<comment type="caution">
    <text evidence="8">The sequence shown here is derived from an EMBL/GenBank/DDBJ whole genome shotgun (WGS) entry which is preliminary data.</text>
</comment>
<dbReference type="InterPro" id="IPR058792">
    <property type="entry name" value="Beta-barrel_RND_2"/>
</dbReference>
<evidence type="ECO:0000256" key="2">
    <source>
        <dbReference type="ARBA" id="ARBA00009477"/>
    </source>
</evidence>
<name>A0A2N7PM78_9BACT</name>
<evidence type="ECO:0000256" key="4">
    <source>
        <dbReference type="SAM" id="Coils"/>
    </source>
</evidence>
<dbReference type="GO" id="GO:0030313">
    <property type="term" value="C:cell envelope"/>
    <property type="evidence" value="ECO:0007669"/>
    <property type="project" value="UniProtKB-SubCell"/>
</dbReference>
<dbReference type="InterPro" id="IPR058625">
    <property type="entry name" value="MdtA-like_BSH"/>
</dbReference>
<dbReference type="Gene3D" id="2.40.50.100">
    <property type="match status" value="1"/>
</dbReference>
<evidence type="ECO:0000256" key="1">
    <source>
        <dbReference type="ARBA" id="ARBA00004196"/>
    </source>
</evidence>
<dbReference type="InterPro" id="IPR006143">
    <property type="entry name" value="RND_pump_MFP"/>
</dbReference>
<dbReference type="Pfam" id="PF25967">
    <property type="entry name" value="RND-MFP_C"/>
    <property type="match status" value="1"/>
</dbReference>
<dbReference type="PANTHER" id="PTHR32347:SF14">
    <property type="entry name" value="EFFLUX SYSTEM COMPONENT YKNX-RELATED"/>
    <property type="match status" value="1"/>
</dbReference>